<sequence length="37" mass="4355">MASFFRFAQQLVFVFEQAGDQSKEAKESRKEITFHIC</sequence>
<keyword evidence="2" id="KW-1185">Reference proteome</keyword>
<accession>C3JCQ2</accession>
<evidence type="ECO:0000313" key="1">
    <source>
        <dbReference type="EMBL" id="EEN82010.1"/>
    </source>
</evidence>
<gene>
    <name evidence="1" type="ORF">POREN0001_1915</name>
</gene>
<dbReference type="Proteomes" id="UP000004295">
    <property type="component" value="Unassembled WGS sequence"/>
</dbReference>
<reference evidence="1 2" key="1">
    <citation type="submission" date="2009-04" db="EMBL/GenBank/DDBJ databases">
        <authorList>
            <person name="Sebastian Y."/>
            <person name="Madupu R."/>
            <person name="Durkin A.S."/>
            <person name="Torralba M."/>
            <person name="Methe B."/>
            <person name="Sutton G.G."/>
            <person name="Strausberg R.L."/>
            <person name="Nelson K.E."/>
        </authorList>
    </citation>
    <scope>NUCLEOTIDE SEQUENCE [LARGE SCALE GENOMIC DNA]</scope>
    <source>
        <strain evidence="2">ATCC 35406 / BCRC 14492 / JCM 8526 / NCTC 13058 / HG 370</strain>
    </source>
</reference>
<organism evidence="1 2">
    <name type="scientific">Porphyromonas endodontalis (strain ATCC 35406 / DSM 24491 / JCM 8526 / CCUG 16442 / BCRC 14492 / NCTC 13058 / HG 370)</name>
    <name type="common">Bacteroides endodontalis</name>
    <dbReference type="NCBI Taxonomy" id="553175"/>
    <lineage>
        <taxon>Bacteria</taxon>
        <taxon>Pseudomonadati</taxon>
        <taxon>Bacteroidota</taxon>
        <taxon>Bacteroidia</taxon>
        <taxon>Bacteroidales</taxon>
        <taxon>Porphyromonadaceae</taxon>
        <taxon>Porphyromonas</taxon>
    </lineage>
</organism>
<dbReference type="AlphaFoldDB" id="C3JCQ2"/>
<dbReference type="STRING" id="553175.POREN0001_1915"/>
<evidence type="ECO:0000313" key="2">
    <source>
        <dbReference type="Proteomes" id="UP000004295"/>
    </source>
</evidence>
<protein>
    <submittedName>
        <fullName evidence="1">Uncharacterized protein</fullName>
    </submittedName>
</protein>
<comment type="caution">
    <text evidence="1">The sequence shown here is derived from an EMBL/GenBank/DDBJ whole genome shotgun (WGS) entry which is preliminary data.</text>
</comment>
<name>C3JCQ2_POREA</name>
<dbReference type="EMBL" id="ACNN01000035">
    <property type="protein sequence ID" value="EEN82010.1"/>
    <property type="molecule type" value="Genomic_DNA"/>
</dbReference>
<proteinExistence type="predicted"/>